<accession>A0A9P6JHZ9</accession>
<dbReference type="EMBL" id="JAAAHW010003973">
    <property type="protein sequence ID" value="KAF9979779.1"/>
    <property type="molecule type" value="Genomic_DNA"/>
</dbReference>
<reference evidence="2" key="1">
    <citation type="journal article" date="2020" name="Fungal Divers.">
        <title>Resolving the Mortierellaceae phylogeny through synthesis of multi-gene phylogenetics and phylogenomics.</title>
        <authorList>
            <person name="Vandepol N."/>
            <person name="Liber J."/>
            <person name="Desiro A."/>
            <person name="Na H."/>
            <person name="Kennedy M."/>
            <person name="Barry K."/>
            <person name="Grigoriev I.V."/>
            <person name="Miller A.N."/>
            <person name="O'Donnell K."/>
            <person name="Stajich J.E."/>
            <person name="Bonito G."/>
        </authorList>
    </citation>
    <scope>NUCLEOTIDE SEQUENCE</scope>
    <source>
        <strain evidence="2">MES-2147</strain>
    </source>
</reference>
<proteinExistence type="predicted"/>
<dbReference type="OrthoDB" id="2396745at2759"/>
<organism evidence="2 3">
    <name type="scientific">Modicella reniformis</name>
    <dbReference type="NCBI Taxonomy" id="1440133"/>
    <lineage>
        <taxon>Eukaryota</taxon>
        <taxon>Fungi</taxon>
        <taxon>Fungi incertae sedis</taxon>
        <taxon>Mucoromycota</taxon>
        <taxon>Mortierellomycotina</taxon>
        <taxon>Mortierellomycetes</taxon>
        <taxon>Mortierellales</taxon>
        <taxon>Mortierellaceae</taxon>
        <taxon>Modicella</taxon>
    </lineage>
</organism>
<comment type="caution">
    <text evidence="2">The sequence shown here is derived from an EMBL/GenBank/DDBJ whole genome shotgun (WGS) entry which is preliminary data.</text>
</comment>
<dbReference type="Proteomes" id="UP000749646">
    <property type="component" value="Unassembled WGS sequence"/>
</dbReference>
<feature type="non-terminal residue" evidence="2">
    <location>
        <position position="1"/>
    </location>
</feature>
<feature type="compositionally biased region" description="Polar residues" evidence="1">
    <location>
        <begin position="78"/>
        <end position="91"/>
    </location>
</feature>
<dbReference type="AlphaFoldDB" id="A0A9P6JHZ9"/>
<keyword evidence="3" id="KW-1185">Reference proteome</keyword>
<evidence type="ECO:0000313" key="2">
    <source>
        <dbReference type="EMBL" id="KAF9979779.1"/>
    </source>
</evidence>
<evidence type="ECO:0000256" key="1">
    <source>
        <dbReference type="SAM" id="MobiDB-lite"/>
    </source>
</evidence>
<protein>
    <submittedName>
        <fullName evidence="2">Uncharacterized protein</fullName>
    </submittedName>
</protein>
<sequence length="91" mass="10014">LRSVTRMLSASNQIFTTSRAYSNRVGSQESTVQSAAPKTNSNGLDPDKIKGPGGLTMTQIGKLVQESRTKDLEHQAKTKQQYQQPSKDPKH</sequence>
<gene>
    <name evidence="2" type="ORF">BGZ65_006034</name>
</gene>
<feature type="region of interest" description="Disordered" evidence="1">
    <location>
        <begin position="21"/>
        <end position="91"/>
    </location>
</feature>
<name>A0A9P6JHZ9_9FUNG</name>
<feature type="compositionally biased region" description="Basic and acidic residues" evidence="1">
    <location>
        <begin position="65"/>
        <end position="76"/>
    </location>
</feature>
<feature type="compositionally biased region" description="Polar residues" evidence="1">
    <location>
        <begin position="21"/>
        <end position="43"/>
    </location>
</feature>
<evidence type="ECO:0000313" key="3">
    <source>
        <dbReference type="Proteomes" id="UP000749646"/>
    </source>
</evidence>